<dbReference type="SUPFAM" id="SSF53850">
    <property type="entry name" value="Periplasmic binding protein-like II"/>
    <property type="match status" value="1"/>
</dbReference>
<dbReference type="SUPFAM" id="SSF46785">
    <property type="entry name" value="Winged helix' DNA-binding domain"/>
    <property type="match status" value="1"/>
</dbReference>
<dbReference type="FunFam" id="1.10.10.10:FF:000001">
    <property type="entry name" value="LysR family transcriptional regulator"/>
    <property type="match status" value="1"/>
</dbReference>
<protein>
    <submittedName>
        <fullName evidence="6">LysR family transcriptional regulator</fullName>
    </submittedName>
</protein>
<evidence type="ECO:0000256" key="4">
    <source>
        <dbReference type="ARBA" id="ARBA00023163"/>
    </source>
</evidence>
<dbReference type="GO" id="GO:0000976">
    <property type="term" value="F:transcription cis-regulatory region binding"/>
    <property type="evidence" value="ECO:0007669"/>
    <property type="project" value="TreeGrafter"/>
</dbReference>
<dbReference type="PROSITE" id="PS50931">
    <property type="entry name" value="HTH_LYSR"/>
    <property type="match status" value="1"/>
</dbReference>
<dbReference type="Pfam" id="PF00126">
    <property type="entry name" value="HTH_1"/>
    <property type="match status" value="1"/>
</dbReference>
<dbReference type="PANTHER" id="PTHR30126:SF40">
    <property type="entry name" value="HTH-TYPE TRANSCRIPTIONAL REGULATOR GLTR"/>
    <property type="match status" value="1"/>
</dbReference>
<dbReference type="EMBL" id="JADIMF010000148">
    <property type="protein sequence ID" value="MBO8469898.1"/>
    <property type="molecule type" value="Genomic_DNA"/>
</dbReference>
<comment type="similarity">
    <text evidence="1">Belongs to the LysR transcriptional regulatory family.</text>
</comment>
<dbReference type="AlphaFoldDB" id="A0A9D9IC58"/>
<accession>A0A9D9IC58</accession>
<keyword evidence="2" id="KW-0805">Transcription regulation</keyword>
<dbReference type="Pfam" id="PF03466">
    <property type="entry name" value="LysR_substrate"/>
    <property type="match status" value="1"/>
</dbReference>
<dbReference type="InterPro" id="IPR036390">
    <property type="entry name" value="WH_DNA-bd_sf"/>
</dbReference>
<evidence type="ECO:0000256" key="2">
    <source>
        <dbReference type="ARBA" id="ARBA00023015"/>
    </source>
</evidence>
<dbReference type="InterPro" id="IPR000847">
    <property type="entry name" value="LysR_HTH_N"/>
</dbReference>
<dbReference type="PANTHER" id="PTHR30126">
    <property type="entry name" value="HTH-TYPE TRANSCRIPTIONAL REGULATOR"/>
    <property type="match status" value="1"/>
</dbReference>
<evidence type="ECO:0000256" key="3">
    <source>
        <dbReference type="ARBA" id="ARBA00023125"/>
    </source>
</evidence>
<dbReference type="GO" id="GO:0003700">
    <property type="term" value="F:DNA-binding transcription factor activity"/>
    <property type="evidence" value="ECO:0007669"/>
    <property type="project" value="InterPro"/>
</dbReference>
<dbReference type="Gene3D" id="1.10.10.10">
    <property type="entry name" value="Winged helix-like DNA-binding domain superfamily/Winged helix DNA-binding domain"/>
    <property type="match status" value="1"/>
</dbReference>
<reference evidence="6" key="1">
    <citation type="submission" date="2020-10" db="EMBL/GenBank/DDBJ databases">
        <authorList>
            <person name="Gilroy R."/>
        </authorList>
    </citation>
    <scope>NUCLEOTIDE SEQUENCE</scope>
    <source>
        <strain evidence="6">14700</strain>
    </source>
</reference>
<dbReference type="Proteomes" id="UP000810292">
    <property type="component" value="Unassembled WGS sequence"/>
</dbReference>
<keyword evidence="3" id="KW-0238">DNA-binding</keyword>
<dbReference type="PRINTS" id="PR00039">
    <property type="entry name" value="HTHLYSR"/>
</dbReference>
<dbReference type="InterPro" id="IPR036388">
    <property type="entry name" value="WH-like_DNA-bd_sf"/>
</dbReference>
<dbReference type="Gene3D" id="3.40.190.290">
    <property type="match status" value="1"/>
</dbReference>
<gene>
    <name evidence="6" type="ORF">IAA72_08960</name>
</gene>
<evidence type="ECO:0000256" key="1">
    <source>
        <dbReference type="ARBA" id="ARBA00009437"/>
    </source>
</evidence>
<feature type="domain" description="HTH lysR-type" evidence="5">
    <location>
        <begin position="1"/>
        <end position="58"/>
    </location>
</feature>
<dbReference type="CDD" id="cd05466">
    <property type="entry name" value="PBP2_LTTR_substrate"/>
    <property type="match status" value="1"/>
</dbReference>
<evidence type="ECO:0000313" key="6">
    <source>
        <dbReference type="EMBL" id="MBO8469898.1"/>
    </source>
</evidence>
<evidence type="ECO:0000259" key="5">
    <source>
        <dbReference type="PROSITE" id="PS50931"/>
    </source>
</evidence>
<comment type="caution">
    <text evidence="6">The sequence shown here is derived from an EMBL/GenBank/DDBJ whole genome shotgun (WGS) entry which is preliminary data.</text>
</comment>
<reference evidence="6" key="2">
    <citation type="journal article" date="2021" name="PeerJ">
        <title>Extensive microbial diversity within the chicken gut microbiome revealed by metagenomics and culture.</title>
        <authorList>
            <person name="Gilroy R."/>
            <person name="Ravi A."/>
            <person name="Getino M."/>
            <person name="Pursley I."/>
            <person name="Horton D.L."/>
            <person name="Alikhan N.F."/>
            <person name="Baker D."/>
            <person name="Gharbi K."/>
            <person name="Hall N."/>
            <person name="Watson M."/>
            <person name="Adriaenssens E.M."/>
            <person name="Foster-Nyarko E."/>
            <person name="Jarju S."/>
            <person name="Secka A."/>
            <person name="Antonio M."/>
            <person name="Oren A."/>
            <person name="Chaudhuri R.R."/>
            <person name="La Ragione R."/>
            <person name="Hildebrand F."/>
            <person name="Pallen M.J."/>
        </authorList>
    </citation>
    <scope>NUCLEOTIDE SEQUENCE</scope>
    <source>
        <strain evidence="6">14700</strain>
    </source>
</reference>
<keyword evidence="4" id="KW-0804">Transcription</keyword>
<organism evidence="6 7">
    <name type="scientific">Candidatus Ornithospirochaeta stercoravium</name>
    <dbReference type="NCBI Taxonomy" id="2840897"/>
    <lineage>
        <taxon>Bacteria</taxon>
        <taxon>Pseudomonadati</taxon>
        <taxon>Spirochaetota</taxon>
        <taxon>Spirochaetia</taxon>
        <taxon>Spirochaetales</taxon>
        <taxon>Spirochaetaceae</taxon>
        <taxon>Spirochaetaceae incertae sedis</taxon>
        <taxon>Candidatus Ornithospirochaeta</taxon>
    </lineage>
</organism>
<evidence type="ECO:0000313" key="7">
    <source>
        <dbReference type="Proteomes" id="UP000810292"/>
    </source>
</evidence>
<dbReference type="InterPro" id="IPR005119">
    <property type="entry name" value="LysR_subst-bd"/>
</dbReference>
<proteinExistence type="inferred from homology"/>
<name>A0A9D9IC58_9SPIO</name>
<sequence>MLSTRTKTLIAVADYRNFTKAASVLCLTQPAVSHHISQLEDELGVSLFIRKKNGLELTPEGEIVVRYARRMNVLYNKLRKELTDIEKQPAKLCVGITHTAESNLTTEALARCSSEADGFSIMVVTDTINNLYNRLENYELDLAIVEGTGSPQSFSSLVLNTDFLVCVMSSENHLSGNAMITLSELRNEPMILRLPSSATRIQFDSELRNLGDAPENYNIILEVDNIATIKDLVKKNLGISVLPQSACQKEIRKGNLIALPIENLSMARETRIVYNKDFSRMDILQTITAAYRETVRRYQ</sequence>